<comment type="caution">
    <text evidence="2">The sequence shown here is derived from an EMBL/GenBank/DDBJ whole genome shotgun (WGS) entry which is preliminary data.</text>
</comment>
<dbReference type="Proteomes" id="UP000828390">
    <property type="component" value="Unassembled WGS sequence"/>
</dbReference>
<reference evidence="2" key="1">
    <citation type="journal article" date="2019" name="bioRxiv">
        <title>The Genome of the Zebra Mussel, Dreissena polymorpha: A Resource for Invasive Species Research.</title>
        <authorList>
            <person name="McCartney M.A."/>
            <person name="Auch B."/>
            <person name="Kono T."/>
            <person name="Mallez S."/>
            <person name="Zhang Y."/>
            <person name="Obille A."/>
            <person name="Becker A."/>
            <person name="Abrahante J.E."/>
            <person name="Garbe J."/>
            <person name="Badalamenti J.P."/>
            <person name="Herman A."/>
            <person name="Mangelson H."/>
            <person name="Liachko I."/>
            <person name="Sullivan S."/>
            <person name="Sone E.D."/>
            <person name="Koren S."/>
            <person name="Silverstein K.A.T."/>
            <person name="Beckman K.B."/>
            <person name="Gohl D.M."/>
        </authorList>
    </citation>
    <scope>NUCLEOTIDE SEQUENCE</scope>
    <source>
        <strain evidence="2">Duluth1</strain>
        <tissue evidence="2">Whole animal</tissue>
    </source>
</reference>
<feature type="region of interest" description="Disordered" evidence="1">
    <location>
        <begin position="32"/>
        <end position="53"/>
    </location>
</feature>
<evidence type="ECO:0000256" key="1">
    <source>
        <dbReference type="SAM" id="MobiDB-lite"/>
    </source>
</evidence>
<gene>
    <name evidence="2" type="ORF">DPMN_047837</name>
</gene>
<reference evidence="2" key="2">
    <citation type="submission" date="2020-11" db="EMBL/GenBank/DDBJ databases">
        <authorList>
            <person name="McCartney M.A."/>
            <person name="Auch B."/>
            <person name="Kono T."/>
            <person name="Mallez S."/>
            <person name="Becker A."/>
            <person name="Gohl D.M."/>
            <person name="Silverstein K.A.T."/>
            <person name="Koren S."/>
            <person name="Bechman K.B."/>
            <person name="Herman A."/>
            <person name="Abrahante J.E."/>
            <person name="Garbe J."/>
        </authorList>
    </citation>
    <scope>NUCLEOTIDE SEQUENCE</scope>
    <source>
        <strain evidence="2">Duluth1</strain>
        <tissue evidence="2">Whole animal</tissue>
    </source>
</reference>
<name>A0A9D4D8S3_DREPO</name>
<evidence type="ECO:0000313" key="2">
    <source>
        <dbReference type="EMBL" id="KAH3741118.1"/>
    </source>
</evidence>
<evidence type="ECO:0000313" key="3">
    <source>
        <dbReference type="Proteomes" id="UP000828390"/>
    </source>
</evidence>
<accession>A0A9D4D8S3</accession>
<organism evidence="2 3">
    <name type="scientific">Dreissena polymorpha</name>
    <name type="common">Zebra mussel</name>
    <name type="synonym">Mytilus polymorpha</name>
    <dbReference type="NCBI Taxonomy" id="45954"/>
    <lineage>
        <taxon>Eukaryota</taxon>
        <taxon>Metazoa</taxon>
        <taxon>Spiralia</taxon>
        <taxon>Lophotrochozoa</taxon>
        <taxon>Mollusca</taxon>
        <taxon>Bivalvia</taxon>
        <taxon>Autobranchia</taxon>
        <taxon>Heteroconchia</taxon>
        <taxon>Euheterodonta</taxon>
        <taxon>Imparidentia</taxon>
        <taxon>Neoheterodontei</taxon>
        <taxon>Myida</taxon>
        <taxon>Dreissenoidea</taxon>
        <taxon>Dreissenidae</taxon>
        <taxon>Dreissena</taxon>
    </lineage>
</organism>
<dbReference type="EMBL" id="JAIWYP010000011">
    <property type="protein sequence ID" value="KAH3741118.1"/>
    <property type="molecule type" value="Genomic_DNA"/>
</dbReference>
<sequence>MWVIRGNLEKAMAKRWDNTKLSCRRDTSDIIRTVNGNPGETVATSERSCKTWS</sequence>
<proteinExistence type="predicted"/>
<feature type="compositionally biased region" description="Polar residues" evidence="1">
    <location>
        <begin position="34"/>
        <end position="53"/>
    </location>
</feature>
<keyword evidence="3" id="KW-1185">Reference proteome</keyword>
<dbReference type="AlphaFoldDB" id="A0A9D4D8S3"/>
<protein>
    <submittedName>
        <fullName evidence="2">Uncharacterized protein</fullName>
    </submittedName>
</protein>